<evidence type="ECO:0000256" key="3">
    <source>
        <dbReference type="ARBA" id="ARBA00022989"/>
    </source>
</evidence>
<dbReference type="GO" id="GO:0046677">
    <property type="term" value="P:response to antibiotic"/>
    <property type="evidence" value="ECO:0007669"/>
    <property type="project" value="UniProtKB-KW"/>
</dbReference>
<dbReference type="InterPro" id="IPR013525">
    <property type="entry name" value="ABC2_TM"/>
</dbReference>
<dbReference type="PANTHER" id="PTHR43229:SF2">
    <property type="entry name" value="NODULATION PROTEIN J"/>
    <property type="match status" value="1"/>
</dbReference>
<keyword evidence="6" id="KW-0813">Transport</keyword>
<keyword evidence="6" id="KW-1003">Cell membrane</keyword>
<evidence type="ECO:0000256" key="1">
    <source>
        <dbReference type="ARBA" id="ARBA00004141"/>
    </source>
</evidence>
<feature type="transmembrane region" description="Helical" evidence="6">
    <location>
        <begin position="210"/>
        <end position="230"/>
    </location>
</feature>
<evidence type="ECO:0000313" key="9">
    <source>
        <dbReference type="Proteomes" id="UP000287547"/>
    </source>
</evidence>
<dbReference type="InterPro" id="IPR000412">
    <property type="entry name" value="ABC_2_transport"/>
</dbReference>
<evidence type="ECO:0000313" key="8">
    <source>
        <dbReference type="EMBL" id="RSM83521.1"/>
    </source>
</evidence>
<organism evidence="8 9">
    <name type="scientific">Kibdelosporangium aridum</name>
    <dbReference type="NCBI Taxonomy" id="2030"/>
    <lineage>
        <taxon>Bacteria</taxon>
        <taxon>Bacillati</taxon>
        <taxon>Actinomycetota</taxon>
        <taxon>Actinomycetes</taxon>
        <taxon>Pseudonocardiales</taxon>
        <taxon>Pseudonocardiaceae</taxon>
        <taxon>Kibdelosporangium</taxon>
    </lineage>
</organism>
<dbReference type="AlphaFoldDB" id="A0A428Z7B5"/>
<dbReference type="PROSITE" id="PS51012">
    <property type="entry name" value="ABC_TM2"/>
    <property type="match status" value="1"/>
</dbReference>
<dbReference type="GO" id="GO:0140359">
    <property type="term" value="F:ABC-type transporter activity"/>
    <property type="evidence" value="ECO:0007669"/>
    <property type="project" value="InterPro"/>
</dbReference>
<dbReference type="Pfam" id="PF01061">
    <property type="entry name" value="ABC2_membrane"/>
    <property type="match status" value="1"/>
</dbReference>
<dbReference type="InterPro" id="IPR047817">
    <property type="entry name" value="ABC2_TM_bact-type"/>
</dbReference>
<dbReference type="PRINTS" id="PR00164">
    <property type="entry name" value="ABC2TRNSPORT"/>
</dbReference>
<reference evidence="8 9" key="1">
    <citation type="submission" date="2018-05" db="EMBL/GenBank/DDBJ databases">
        <title>Evolution of GPA BGCs.</title>
        <authorList>
            <person name="Waglechner N."/>
            <person name="Wright G.D."/>
        </authorList>
    </citation>
    <scope>NUCLEOTIDE SEQUENCE [LARGE SCALE GENOMIC DNA]</scope>
    <source>
        <strain evidence="8 9">A82846</strain>
    </source>
</reference>
<proteinExistence type="inferred from homology"/>
<feature type="domain" description="ABC transmembrane type-2" evidence="7">
    <location>
        <begin position="90"/>
        <end position="320"/>
    </location>
</feature>
<feature type="transmembrane region" description="Helical" evidence="6">
    <location>
        <begin position="183"/>
        <end position="204"/>
    </location>
</feature>
<protein>
    <recommendedName>
        <fullName evidence="6">Transport permease protein</fullName>
    </recommendedName>
</protein>
<comment type="subcellular location">
    <subcellularLocation>
        <location evidence="6">Cell membrane</location>
        <topology evidence="6">Multi-pass membrane protein</topology>
    </subcellularLocation>
    <subcellularLocation>
        <location evidence="1">Membrane</location>
        <topology evidence="1">Multi-pass membrane protein</topology>
    </subcellularLocation>
</comment>
<feature type="transmembrane region" description="Helical" evidence="6">
    <location>
        <begin position="91"/>
        <end position="115"/>
    </location>
</feature>
<keyword evidence="5" id="KW-0046">Antibiotic resistance</keyword>
<evidence type="ECO:0000256" key="5">
    <source>
        <dbReference type="ARBA" id="ARBA00023251"/>
    </source>
</evidence>
<evidence type="ECO:0000256" key="2">
    <source>
        <dbReference type="ARBA" id="ARBA00022692"/>
    </source>
</evidence>
<sequence>MDHAAVARHRAHPRRRVLGSRVLAGRRAHGVPAGADRNRPGADGSELPSQVGGLAVSVGLVWRVVPPGLYARRARTVVERSFLVNRRAWTAIFSGFFESFFYLFAMGVGFGGLIGQVVGPGGQPMSYAAYVAPALLAASAMNGAVYDATFNLFFKLKYAKVYDGMLATPLGPFDVAIGEISWALIRGAIYAVGFLSVISVLGLVSSPWTILALPVALLVSLAFAAVGMACTTFMRSWQDFDLVQLALLPMFLFSATFYPLSVYPEGLQWIVRISPLYHAVELMRGLTAGVIEWAMLGHLSYFVVMAVVGMIVAGRRLGKLLLS</sequence>
<dbReference type="OrthoDB" id="9778589at2"/>
<evidence type="ECO:0000259" key="7">
    <source>
        <dbReference type="PROSITE" id="PS51012"/>
    </source>
</evidence>
<keyword evidence="4 6" id="KW-0472">Membrane</keyword>
<feature type="transmembrane region" description="Helical" evidence="6">
    <location>
        <begin position="242"/>
        <end position="260"/>
    </location>
</feature>
<comment type="similarity">
    <text evidence="6">Belongs to the ABC-2 integral membrane protein family.</text>
</comment>
<dbReference type="PANTHER" id="PTHR43229">
    <property type="entry name" value="NODULATION PROTEIN J"/>
    <property type="match status" value="1"/>
</dbReference>
<keyword evidence="2 6" id="KW-0812">Transmembrane</keyword>
<comment type="caution">
    <text evidence="8">The sequence shown here is derived from an EMBL/GenBank/DDBJ whole genome shotgun (WGS) entry which is preliminary data.</text>
</comment>
<dbReference type="InterPro" id="IPR051784">
    <property type="entry name" value="Nod_factor_ABC_transporter"/>
</dbReference>
<feature type="transmembrane region" description="Helical" evidence="6">
    <location>
        <begin position="127"/>
        <end position="146"/>
    </location>
</feature>
<evidence type="ECO:0000256" key="6">
    <source>
        <dbReference type="RuleBase" id="RU361157"/>
    </source>
</evidence>
<dbReference type="Proteomes" id="UP000287547">
    <property type="component" value="Unassembled WGS sequence"/>
</dbReference>
<keyword evidence="3 6" id="KW-1133">Transmembrane helix</keyword>
<feature type="transmembrane region" description="Helical" evidence="6">
    <location>
        <begin position="293"/>
        <end position="313"/>
    </location>
</feature>
<accession>A0A428Z7B5</accession>
<evidence type="ECO:0000256" key="4">
    <source>
        <dbReference type="ARBA" id="ARBA00023136"/>
    </source>
</evidence>
<dbReference type="EMBL" id="QHKI01000019">
    <property type="protein sequence ID" value="RSM83521.1"/>
    <property type="molecule type" value="Genomic_DNA"/>
</dbReference>
<name>A0A428Z7B5_KIBAR</name>
<gene>
    <name evidence="8" type="ORF">DMH04_23035</name>
</gene>
<dbReference type="GO" id="GO:0043190">
    <property type="term" value="C:ATP-binding cassette (ABC) transporter complex"/>
    <property type="evidence" value="ECO:0007669"/>
    <property type="project" value="InterPro"/>
</dbReference>